<reference evidence="3 4" key="1">
    <citation type="submission" date="2019-02" db="EMBL/GenBank/DDBJ databases">
        <title>Prokaryotic population dynamics and viral predation in marine succession experiment using metagenomics: the confinement effect.</title>
        <authorList>
            <person name="Haro-Moreno J.M."/>
            <person name="Rodriguez-Valera F."/>
            <person name="Lopez-Perez M."/>
        </authorList>
    </citation>
    <scope>NUCLEOTIDE SEQUENCE [LARGE SCALE GENOMIC DNA]</scope>
    <source>
        <strain evidence="3">MED-G163</strain>
    </source>
</reference>
<keyword evidence="3" id="KW-0808">Transferase</keyword>
<evidence type="ECO:0000313" key="4">
    <source>
        <dbReference type="Proteomes" id="UP000315782"/>
    </source>
</evidence>
<evidence type="ECO:0000256" key="1">
    <source>
        <dbReference type="SAM" id="Phobius"/>
    </source>
</evidence>
<gene>
    <name evidence="3" type="ORF">EVA96_02050</name>
</gene>
<keyword evidence="1" id="KW-1133">Transmembrane helix</keyword>
<keyword evidence="1" id="KW-0472">Membrane</keyword>
<dbReference type="GO" id="GO:0016746">
    <property type="term" value="F:acyltransferase activity"/>
    <property type="evidence" value="ECO:0007669"/>
    <property type="project" value="UniProtKB-KW"/>
</dbReference>
<dbReference type="EMBL" id="SHBI01000009">
    <property type="protein sequence ID" value="RZO21215.1"/>
    <property type="molecule type" value="Genomic_DNA"/>
</dbReference>
<sequence>MYIIKSNLIGLITFILILVELIIGFGILAIVNIPRALFPTQGFKIYLSKLSNRIGEITVYGLKVIMIFMHGNTIQIIDENKFDENEWYMAMSNHQSWADIFVLLVVAHKRIPLLKFFMKKELAWIPFVFLANKTLNMPFVNRHSKAEVDKNPKLRFKDYENTLKACKRFQRSPSTIFSYAEGTRNTSQKHALQNSPYKNMLKPRIGGMATALSAMPNIKTLVDFSLVYKSEKRGSWSFLKGEMKDVKVLIRKHSIPENLQNKNYSKNQEYRDNFKNWIENIWVEKDNQMNKLKF</sequence>
<feature type="domain" description="Phospholipid/glycerol acyltransferase" evidence="2">
    <location>
        <begin position="88"/>
        <end position="229"/>
    </location>
</feature>
<dbReference type="Pfam" id="PF01553">
    <property type="entry name" value="Acyltransferase"/>
    <property type="match status" value="1"/>
</dbReference>
<comment type="caution">
    <text evidence="3">The sequence shown here is derived from an EMBL/GenBank/DDBJ whole genome shotgun (WGS) entry which is preliminary data.</text>
</comment>
<accession>A0A520MJ29</accession>
<dbReference type="CDD" id="cd07990">
    <property type="entry name" value="LPLAT_LCLAT1-like"/>
    <property type="match status" value="1"/>
</dbReference>
<feature type="transmembrane region" description="Helical" evidence="1">
    <location>
        <begin position="7"/>
        <end position="31"/>
    </location>
</feature>
<evidence type="ECO:0000259" key="2">
    <source>
        <dbReference type="SMART" id="SM00563"/>
    </source>
</evidence>
<organism evidence="3 4">
    <name type="scientific">SAR86 cluster bacterium</name>
    <dbReference type="NCBI Taxonomy" id="2030880"/>
    <lineage>
        <taxon>Bacteria</taxon>
        <taxon>Pseudomonadati</taxon>
        <taxon>Pseudomonadota</taxon>
        <taxon>Gammaproteobacteria</taxon>
        <taxon>SAR86 cluster</taxon>
    </lineage>
</organism>
<dbReference type="AlphaFoldDB" id="A0A520MJ29"/>
<evidence type="ECO:0000313" key="3">
    <source>
        <dbReference type="EMBL" id="RZO21215.1"/>
    </source>
</evidence>
<proteinExistence type="predicted"/>
<dbReference type="PANTHER" id="PTHR10983">
    <property type="entry name" value="1-ACYLGLYCEROL-3-PHOSPHATE ACYLTRANSFERASE-RELATED"/>
    <property type="match status" value="1"/>
</dbReference>
<keyword evidence="3" id="KW-0012">Acyltransferase</keyword>
<dbReference type="Proteomes" id="UP000315782">
    <property type="component" value="Unassembled WGS sequence"/>
</dbReference>
<protein>
    <submittedName>
        <fullName evidence="3">Acyltransferase</fullName>
    </submittedName>
</protein>
<dbReference type="PANTHER" id="PTHR10983:SF16">
    <property type="entry name" value="LYSOCARDIOLIPIN ACYLTRANSFERASE 1"/>
    <property type="match status" value="1"/>
</dbReference>
<dbReference type="InterPro" id="IPR002123">
    <property type="entry name" value="Plipid/glycerol_acylTrfase"/>
</dbReference>
<name>A0A520MJ29_9GAMM</name>
<dbReference type="SMART" id="SM00563">
    <property type="entry name" value="PlsC"/>
    <property type="match status" value="1"/>
</dbReference>
<dbReference type="SUPFAM" id="SSF69593">
    <property type="entry name" value="Glycerol-3-phosphate (1)-acyltransferase"/>
    <property type="match status" value="1"/>
</dbReference>
<dbReference type="NCBIfam" id="NF010621">
    <property type="entry name" value="PRK14014.1"/>
    <property type="match status" value="1"/>
</dbReference>
<keyword evidence="1" id="KW-0812">Transmembrane</keyword>